<sequence length="634" mass="66944">MSHHLLVRLVHCSVEQQAPSVTCSHGSPRGTPCTSLQDKVATVPAGMRLVCASLHAVIFTLQPFKANVVDLFLDLFALPCSSCSAVMAVALGMTARLSLAFLCTGMLLSGCSAVRIGDEAYGTDVGGVFYVFADMAVHVINPSNLSVVKTIEQDQDGNTLSNVGANGGGANISRSWNDAVLAEDPSLNKSYLFVNEGDVYPGPGNQTHSYVTVIDTSTATIIARVSVSPLPVHIYVVNPTREVWTHSDTDGTFDVIAVADIAAGDVTSLNATNVPGLVREGGHGKLLLDTALYPKSYATNVNEHWLNQLNLVDRTRTASFDFSESMPTCTGTHSIVYSNISQHAYVECVDGGIFEWNTVDDTLIHFFANVTGYLTASLGDDWILVSDASSNLVTLLLPQANGVASKVAYSVSVEGNPQHPIFYSNSSDFTTVSVLQEYTIFFPLADDTNIANLATGLDVQAASYSSAPGDCVYDNTTAITSETTGLTLARSGNQVQTPDCGACAPGFEPFDPSYFNGSVSGVRYVTLPNIQSNASIGMLGNTTFISAGAVMPAASESTDANQCSLGDLYRIGKRGGPFIATNADIPTASVYFIDASNPNGPELYGTVNTSTRPAWISWVPLDVPALQTTILGAA</sequence>
<dbReference type="AlphaFoldDB" id="A0A7L9QES0"/>
<name>A0A7L9QES0_9CHLO</name>
<evidence type="ECO:0000313" key="1">
    <source>
        <dbReference type="EMBL" id="QOL01286.1"/>
    </source>
</evidence>
<organism evidence="1">
    <name type="scientific">Trebouxia lynnae</name>
    <dbReference type="NCBI Taxonomy" id="1825957"/>
    <lineage>
        <taxon>Eukaryota</taxon>
        <taxon>Viridiplantae</taxon>
        <taxon>Chlorophyta</taxon>
        <taxon>core chlorophytes</taxon>
        <taxon>Trebouxiophyceae</taxon>
        <taxon>Trebouxiales</taxon>
        <taxon>Trebouxiaceae</taxon>
        <taxon>Trebouxia</taxon>
    </lineage>
</organism>
<dbReference type="InterPro" id="IPR011044">
    <property type="entry name" value="Quino_amine_DH_bsu"/>
</dbReference>
<accession>A0A7L9QES0</accession>
<dbReference type="SUPFAM" id="SSF50969">
    <property type="entry name" value="YVTN repeat-like/Quinoprotein amine dehydrogenase"/>
    <property type="match status" value="1"/>
</dbReference>
<reference evidence="1" key="1">
    <citation type="journal article" date="2020" name="Microb. Ecol.">
        <title>The Under-explored Extracellular Proteome of Aero-Terrestrial Microalgae Provides Clues on Different Mechanisms of Desiccation Tolerance in Non-Model Organisms.</title>
        <authorList>
            <person name="Gonzalez-Hourcade M."/>
            <person name="Del Campo E.M."/>
            <person name="Casano L.M."/>
        </authorList>
    </citation>
    <scope>NUCLEOTIDE SEQUENCE</scope>
    <source>
        <strain evidence="1">TR9</strain>
    </source>
</reference>
<proteinExistence type="evidence at transcript level"/>
<protein>
    <submittedName>
        <fullName evidence="1">Putative extracellular protein TR9_087</fullName>
    </submittedName>
</protein>
<dbReference type="EMBL" id="MT439039">
    <property type="protein sequence ID" value="QOL01286.1"/>
    <property type="molecule type" value="mRNA"/>
</dbReference>